<reference evidence="3" key="1">
    <citation type="submission" date="2013-01" db="EMBL/GenBank/DDBJ databases">
        <title>Draft Genome Sequence of a Mulberry Tree, Morus notabilis C.K. Schneid.</title>
        <authorList>
            <person name="He N."/>
            <person name="Zhao S."/>
        </authorList>
    </citation>
    <scope>NUCLEOTIDE SEQUENCE</scope>
</reference>
<dbReference type="PANTHER" id="PTHR34145:SF28">
    <property type="entry name" value="F-BOX DOMAIN-CONTAINING PROTEIN"/>
    <property type="match status" value="1"/>
</dbReference>
<dbReference type="InterPro" id="IPR055357">
    <property type="entry name" value="LRR_At1g61320_AtMIF1"/>
</dbReference>
<dbReference type="InterPro" id="IPR053772">
    <property type="entry name" value="At1g61320/At1g61330-like"/>
</dbReference>
<dbReference type="AlphaFoldDB" id="W9S9Q4"/>
<proteinExistence type="predicted"/>
<evidence type="ECO:0000313" key="2">
    <source>
        <dbReference type="EMBL" id="EXC32534.1"/>
    </source>
</evidence>
<dbReference type="Pfam" id="PF23622">
    <property type="entry name" value="LRR_At1g61320_AtMIF1"/>
    <property type="match status" value="1"/>
</dbReference>
<dbReference type="Proteomes" id="UP000030645">
    <property type="component" value="Unassembled WGS sequence"/>
</dbReference>
<protein>
    <recommendedName>
        <fullName evidence="1">At1g61320/AtMIF1 LRR domain-containing protein</fullName>
    </recommendedName>
</protein>
<name>W9S9Q4_9ROSA</name>
<accession>W9S9Q4</accession>
<organism evidence="2 3">
    <name type="scientific">Morus notabilis</name>
    <dbReference type="NCBI Taxonomy" id="981085"/>
    <lineage>
        <taxon>Eukaryota</taxon>
        <taxon>Viridiplantae</taxon>
        <taxon>Streptophyta</taxon>
        <taxon>Embryophyta</taxon>
        <taxon>Tracheophyta</taxon>
        <taxon>Spermatophyta</taxon>
        <taxon>Magnoliopsida</taxon>
        <taxon>eudicotyledons</taxon>
        <taxon>Gunneridae</taxon>
        <taxon>Pentapetalae</taxon>
        <taxon>rosids</taxon>
        <taxon>fabids</taxon>
        <taxon>Rosales</taxon>
        <taxon>Moraceae</taxon>
        <taxon>Moreae</taxon>
        <taxon>Morus</taxon>
    </lineage>
</organism>
<feature type="domain" description="At1g61320/AtMIF1 LRR" evidence="1">
    <location>
        <begin position="73"/>
        <end position="159"/>
    </location>
</feature>
<gene>
    <name evidence="2" type="ORF">L484_002933</name>
</gene>
<dbReference type="SUPFAM" id="SSF52047">
    <property type="entry name" value="RNI-like"/>
    <property type="match status" value="1"/>
</dbReference>
<dbReference type="eggNOG" id="ENOG502S269">
    <property type="taxonomic scope" value="Eukaryota"/>
</dbReference>
<keyword evidence="3" id="KW-1185">Reference proteome</keyword>
<evidence type="ECO:0000259" key="1">
    <source>
        <dbReference type="Pfam" id="PF23622"/>
    </source>
</evidence>
<sequence length="394" mass="45448">MNVVDKSMQKFILKKLGIRRFKLFVTRFNPDLSGMIDGWMALALNNGVNEISITVTTNLRDFISNGPKLPCSINLTSCCDLKELHLTQCSITDDLLSVYFSRFPFLEDLAMFELLRTVRISAQRLRSIRFVWCDEIKMIQVDAPSLSKFEDKGFNIPDLIFYNAPYLVEIYHSFGPNYSKVVSAWFCELRKYLGVSTQRKFVTLYFNRNEVGFDLEELGVGIPPLVEVDHLKITYPNFTESIDYAALADGLLWSCHPKTITVPSNSTFEINCIKVLCEKLLILKILLGISPVNRLKRKEFMMPNYVPHTSFRWAPELDREDLSCCISGRIKCWHHGLKGAKIERFGGIKDEQLLHWNHLLESLTRGQEICLKLEWDLERIKGWPKLVGDYNQAS</sequence>
<dbReference type="EMBL" id="KE346303">
    <property type="protein sequence ID" value="EXC32534.1"/>
    <property type="molecule type" value="Genomic_DNA"/>
</dbReference>
<evidence type="ECO:0000313" key="3">
    <source>
        <dbReference type="Proteomes" id="UP000030645"/>
    </source>
</evidence>
<dbReference type="PANTHER" id="PTHR34145">
    <property type="entry name" value="OS02G0105600 PROTEIN"/>
    <property type="match status" value="1"/>
</dbReference>